<dbReference type="GeneID" id="113861153"/>
<evidence type="ECO:0000313" key="4">
    <source>
        <dbReference type="RefSeq" id="XP_027349573.1"/>
    </source>
</evidence>
<feature type="domain" description="J" evidence="2">
    <location>
        <begin position="70"/>
        <end position="134"/>
    </location>
</feature>
<organism evidence="3 4">
    <name type="scientific">Abrus precatorius</name>
    <name type="common">Indian licorice</name>
    <name type="synonym">Glycine abrus</name>
    <dbReference type="NCBI Taxonomy" id="3816"/>
    <lineage>
        <taxon>Eukaryota</taxon>
        <taxon>Viridiplantae</taxon>
        <taxon>Streptophyta</taxon>
        <taxon>Embryophyta</taxon>
        <taxon>Tracheophyta</taxon>
        <taxon>Spermatophyta</taxon>
        <taxon>Magnoliopsida</taxon>
        <taxon>eudicotyledons</taxon>
        <taxon>Gunneridae</taxon>
        <taxon>Pentapetalae</taxon>
        <taxon>rosids</taxon>
        <taxon>fabids</taxon>
        <taxon>Fabales</taxon>
        <taxon>Fabaceae</taxon>
        <taxon>Papilionoideae</taxon>
        <taxon>50 kb inversion clade</taxon>
        <taxon>NPAAA clade</taxon>
        <taxon>indigoferoid/millettioid clade</taxon>
        <taxon>Abreae</taxon>
        <taxon>Abrus</taxon>
    </lineage>
</organism>
<protein>
    <submittedName>
        <fullName evidence="4">Uncharacterized protein LOC113861153 isoform X2</fullName>
    </submittedName>
</protein>
<gene>
    <name evidence="4" type="primary">LOC113861153</name>
</gene>
<feature type="compositionally biased region" description="Polar residues" evidence="1">
    <location>
        <begin position="434"/>
        <end position="450"/>
    </location>
</feature>
<dbReference type="InterPro" id="IPR036869">
    <property type="entry name" value="J_dom_sf"/>
</dbReference>
<feature type="compositionally biased region" description="Basic and acidic residues" evidence="1">
    <location>
        <begin position="337"/>
        <end position="354"/>
    </location>
</feature>
<sequence length="1125" mass="126456">MFTMECNKDEALRAKQIAENKMQAGDFQGALKFAMKAEKLFPEIQNIVQILAVCEVHCAAQNKFSGSDMDWYGILQAQRFADEATIKKQYRKLALLLHPDKNKSAGAEAAFKLIGEANRVLGDQTRRTLYDSRFRVHVGFTAPKVPPCHPNGNSFGTKCDGNGRNYQNNFFSHSHAWNSHQRVEHQTFWTSCPHCNTRYQYYKTILNTALCCQQCSKTFTAHDVGQYGVPPGYQASFNSQKDHSKHAPPKDASKNTGGKFSGRGQDDKFKKYCPVSMTKCSAGGGVSSKVEKNKDGHVASGVTKAGAGTSNPATSKAKESQTSTSVGSKRARQSTSDLRDDKKDGSSKDMKDTNVQENGADPFGFNAGDHLRRSSRKKHHVSFTETTQDGDSGGPFKRPRQHELFTSAEVEKRQVPASGVSFSNNRPAIFTAGVGSQNEEMRNKASSPPEDTSLRNKTKVEETNVQRKEASNSDLNNRKSKAENCSSVKSNLPPNLEICCPDPDFNDFEKDKEEDCFAINQLWAIFDNTDGMPRFYALVKKVFSPFKLQIIWLEPDSDVQDEIDWHEAGLPVACGKFKLGHSQRTTDRFMFSHQMHCIKEISTGTYLVYPKKGETWAIFRHWDIKWSSNPKEHSEYQFQYVEVLSDFDENVGIKVAYLGKLKGFVSLFQKTMENKISIFCVPPNELYRFSHQIPSYKMTGDERKGVPRGSFELDPAALPISFFEIGDPGLVKMEDGMLNNGVNCSHREYSKGKVEQATSNDSIHKAQSQESSDAKKVSPILRRSPRSNHKSMDNGQASNGQYTVRKDEKNIGCSDYNQPEGTTASQTNKKVKTPQKLFEKNNYEREALKVRKSPRDLSKKNAQGDAVEQTTGKLTDNHSNDSKHVKDWNIPQSVGSVPACFKEDCRVAGASCYDFKKKKSEELFHCGQIWAIYGDRDNMPDTYAQIKKIEFSPNFKLQVSVLEPCSPPKDLKRTISCGTFKVKKAKSRILYLSAFSHKLNVEPIANNRFEIYPRKGEIWALYKDQNYDVTSNQGRGGCHIVEVLADSDKTIQVVILMPLSSSLPIFKAPRIQRSKTAVIEILREEVDRFSHQIPAFQHSGEDNVHFRGCWELDPSSVPGFFVQID</sequence>
<proteinExistence type="predicted"/>
<dbReference type="Pfam" id="PF00226">
    <property type="entry name" value="DnaJ"/>
    <property type="match status" value="1"/>
</dbReference>
<feature type="compositionally biased region" description="Basic and acidic residues" evidence="1">
    <location>
        <begin position="452"/>
        <end position="482"/>
    </location>
</feature>
<dbReference type="PANTHER" id="PTHR45089">
    <property type="entry name" value="DNAJ HEAT SHOCK AMINO-TERMINAL DOMAIN PROTEIN-RELATED"/>
    <property type="match status" value="1"/>
</dbReference>
<dbReference type="Pfam" id="PF11926">
    <property type="entry name" value="DUF3444"/>
    <property type="match status" value="2"/>
</dbReference>
<feature type="compositionally biased region" description="Polar residues" evidence="1">
    <location>
        <begin position="756"/>
        <end position="771"/>
    </location>
</feature>
<feature type="region of interest" description="Disordered" evidence="1">
    <location>
        <begin position="299"/>
        <end position="488"/>
    </location>
</feature>
<accession>A0A8B8L206</accession>
<dbReference type="PANTHER" id="PTHR45089:SF42">
    <property type="entry name" value="J DOMAIN-CONTAINING PROTEIN"/>
    <property type="match status" value="1"/>
</dbReference>
<feature type="compositionally biased region" description="Polar residues" evidence="1">
    <location>
        <begin position="308"/>
        <end position="327"/>
    </location>
</feature>
<evidence type="ECO:0000256" key="1">
    <source>
        <dbReference type="SAM" id="MobiDB-lite"/>
    </source>
</evidence>
<dbReference type="InterPro" id="IPR024593">
    <property type="entry name" value="DUF3444"/>
</dbReference>
<reference evidence="3" key="1">
    <citation type="journal article" date="2019" name="Toxins">
        <title>Detection of Abrin-Like and Prepropulchellin-Like Toxin Genes and Transcripts Using Whole Genome Sequencing and Full-Length Transcript Sequencing of Abrus precatorius.</title>
        <authorList>
            <person name="Hovde B.T."/>
            <person name="Daligault H.E."/>
            <person name="Hanschen E.R."/>
            <person name="Kunde Y.A."/>
            <person name="Johnson M.B."/>
            <person name="Starkenburg S.R."/>
            <person name="Johnson S.L."/>
        </authorList>
    </citation>
    <scope>NUCLEOTIDE SEQUENCE [LARGE SCALE GENOMIC DNA]</scope>
</reference>
<dbReference type="RefSeq" id="XP_027349573.1">
    <property type="nucleotide sequence ID" value="XM_027493772.1"/>
</dbReference>
<name>A0A8B8L206_ABRPR</name>
<reference evidence="4" key="2">
    <citation type="submission" date="2025-08" db="UniProtKB">
        <authorList>
            <consortium name="RefSeq"/>
        </authorList>
    </citation>
    <scope>IDENTIFICATION</scope>
    <source>
        <tissue evidence="4">Young leaves</tissue>
    </source>
</reference>
<keyword evidence="3" id="KW-1185">Reference proteome</keyword>
<feature type="compositionally biased region" description="Polar residues" evidence="1">
    <location>
        <begin position="815"/>
        <end position="828"/>
    </location>
</feature>
<feature type="compositionally biased region" description="Basic and acidic residues" evidence="1">
    <location>
        <begin position="837"/>
        <end position="859"/>
    </location>
</feature>
<feature type="compositionally biased region" description="Basic and acidic residues" evidence="1">
    <location>
        <begin position="875"/>
        <end position="887"/>
    </location>
</feature>
<evidence type="ECO:0000259" key="2">
    <source>
        <dbReference type="PROSITE" id="PS50076"/>
    </source>
</evidence>
<feature type="region of interest" description="Disordered" evidence="1">
    <location>
        <begin position="750"/>
        <end position="888"/>
    </location>
</feature>
<feature type="region of interest" description="Disordered" evidence="1">
    <location>
        <begin position="232"/>
        <end position="263"/>
    </location>
</feature>
<dbReference type="Gene3D" id="1.10.287.110">
    <property type="entry name" value="DnaJ domain"/>
    <property type="match status" value="1"/>
</dbReference>
<dbReference type="AlphaFoldDB" id="A0A8B8L206"/>
<dbReference type="PROSITE" id="PS50076">
    <property type="entry name" value="DNAJ_2"/>
    <property type="match status" value="1"/>
</dbReference>
<dbReference type="CDD" id="cd06257">
    <property type="entry name" value="DnaJ"/>
    <property type="match status" value="1"/>
</dbReference>
<dbReference type="SMART" id="SM00271">
    <property type="entry name" value="DnaJ"/>
    <property type="match status" value="1"/>
</dbReference>
<dbReference type="PRINTS" id="PR00625">
    <property type="entry name" value="JDOMAIN"/>
</dbReference>
<dbReference type="OrthoDB" id="10250354at2759"/>
<feature type="compositionally biased region" description="Polar residues" evidence="1">
    <location>
        <begin position="793"/>
        <end position="802"/>
    </location>
</feature>
<dbReference type="Proteomes" id="UP000694853">
    <property type="component" value="Unplaced"/>
</dbReference>
<dbReference type="SUPFAM" id="SSF46565">
    <property type="entry name" value="Chaperone J-domain"/>
    <property type="match status" value="1"/>
</dbReference>
<evidence type="ECO:0000313" key="3">
    <source>
        <dbReference type="Proteomes" id="UP000694853"/>
    </source>
</evidence>
<dbReference type="InterPro" id="IPR001623">
    <property type="entry name" value="DnaJ_domain"/>
</dbReference>